<feature type="region of interest" description="Disordered" evidence="1">
    <location>
        <begin position="15"/>
        <end position="38"/>
    </location>
</feature>
<proteinExistence type="predicted"/>
<feature type="region of interest" description="Disordered" evidence="1">
    <location>
        <begin position="149"/>
        <end position="174"/>
    </location>
</feature>
<sequence length="184" mass="20591">MTSDAVEVDGCALAQRTAVRGRDGPRHPRSPHRRSPRNALVWPHELEQLHSRDQWDAGTATEWLLTDDCTLRPPPSSPLWDGAVHHDLADGIVLRAGTSRAQSWPHARRNLSVHPRPRADRCHPLPRRPGRYRLALLRLRPDHQLDRLEAAPASSPHRSPSSHGASTTIGNEAPNLDGWIVRGW</sequence>
<feature type="compositionally biased region" description="Basic residues" evidence="1">
    <location>
        <begin position="27"/>
        <end position="36"/>
    </location>
</feature>
<evidence type="ECO:0000256" key="1">
    <source>
        <dbReference type="SAM" id="MobiDB-lite"/>
    </source>
</evidence>
<dbReference type="AlphaFoldDB" id="A0A6J4HRP3"/>
<dbReference type="EMBL" id="CADCSZ010000066">
    <property type="protein sequence ID" value="CAA9229184.1"/>
    <property type="molecule type" value="Genomic_DNA"/>
</dbReference>
<evidence type="ECO:0000313" key="2">
    <source>
        <dbReference type="EMBL" id="CAA9229184.1"/>
    </source>
</evidence>
<feature type="compositionally biased region" description="Low complexity" evidence="1">
    <location>
        <begin position="150"/>
        <end position="166"/>
    </location>
</feature>
<accession>A0A6J4HRP3</accession>
<gene>
    <name evidence="2" type="ORF">AVDCRST_MAG76-1132</name>
</gene>
<organism evidence="2">
    <name type="scientific">uncultured Acidimicrobiales bacterium</name>
    <dbReference type="NCBI Taxonomy" id="310071"/>
    <lineage>
        <taxon>Bacteria</taxon>
        <taxon>Bacillati</taxon>
        <taxon>Actinomycetota</taxon>
        <taxon>Acidimicrobiia</taxon>
        <taxon>Acidimicrobiales</taxon>
        <taxon>environmental samples</taxon>
    </lineage>
</organism>
<name>A0A6J4HRP3_9ACTN</name>
<protein>
    <submittedName>
        <fullName evidence="2">Uncharacterized protein</fullName>
    </submittedName>
</protein>
<reference evidence="2" key="1">
    <citation type="submission" date="2020-02" db="EMBL/GenBank/DDBJ databases">
        <authorList>
            <person name="Meier V. D."/>
        </authorList>
    </citation>
    <scope>NUCLEOTIDE SEQUENCE</scope>
    <source>
        <strain evidence="2">AVDCRST_MAG76</strain>
    </source>
</reference>